<feature type="transmembrane region" description="Helical" evidence="5">
    <location>
        <begin position="68"/>
        <end position="90"/>
    </location>
</feature>
<name>A0AAN6JQS8_9BASI</name>
<dbReference type="GO" id="GO:0016020">
    <property type="term" value="C:membrane"/>
    <property type="evidence" value="ECO:0007669"/>
    <property type="project" value="UniProtKB-SubCell"/>
</dbReference>
<evidence type="ECO:0000256" key="1">
    <source>
        <dbReference type="ARBA" id="ARBA00004370"/>
    </source>
</evidence>
<evidence type="ECO:0000313" key="7">
    <source>
        <dbReference type="EMBL" id="KAK0547482.1"/>
    </source>
</evidence>
<protein>
    <recommendedName>
        <fullName evidence="6">TMEM205-like domain-containing protein</fullName>
    </recommendedName>
</protein>
<dbReference type="EMBL" id="JAPDMZ010000160">
    <property type="protein sequence ID" value="KAK0547482.1"/>
    <property type="molecule type" value="Genomic_DNA"/>
</dbReference>
<evidence type="ECO:0000256" key="3">
    <source>
        <dbReference type="ARBA" id="ARBA00022989"/>
    </source>
</evidence>
<feature type="domain" description="TMEM205-like" evidence="6">
    <location>
        <begin position="32"/>
        <end position="138"/>
    </location>
</feature>
<evidence type="ECO:0000256" key="2">
    <source>
        <dbReference type="ARBA" id="ARBA00022692"/>
    </source>
</evidence>
<evidence type="ECO:0000313" key="8">
    <source>
        <dbReference type="Proteomes" id="UP001176517"/>
    </source>
</evidence>
<evidence type="ECO:0000256" key="4">
    <source>
        <dbReference type="ARBA" id="ARBA00023136"/>
    </source>
</evidence>
<dbReference type="PANTHER" id="PTHR23241">
    <property type="entry name" value="LATE EMBRYOGENESIS ABUNDANT PLANTS LEA-RELATED"/>
    <property type="match status" value="1"/>
</dbReference>
<dbReference type="PANTHER" id="PTHR23241:SF102">
    <property type="entry name" value="LD23009P"/>
    <property type="match status" value="1"/>
</dbReference>
<organism evidence="7 8">
    <name type="scientific">Tilletia horrida</name>
    <dbReference type="NCBI Taxonomy" id="155126"/>
    <lineage>
        <taxon>Eukaryota</taxon>
        <taxon>Fungi</taxon>
        <taxon>Dikarya</taxon>
        <taxon>Basidiomycota</taxon>
        <taxon>Ustilaginomycotina</taxon>
        <taxon>Exobasidiomycetes</taxon>
        <taxon>Tilletiales</taxon>
        <taxon>Tilletiaceae</taxon>
        <taxon>Tilletia</taxon>
    </lineage>
</organism>
<dbReference type="Proteomes" id="UP001176517">
    <property type="component" value="Unassembled WGS sequence"/>
</dbReference>
<proteinExistence type="predicted"/>
<keyword evidence="2 5" id="KW-0812">Transmembrane</keyword>
<dbReference type="InterPro" id="IPR053009">
    <property type="entry name" value="Xanthocillin_Biosynth-Assoc"/>
</dbReference>
<feature type="transmembrane region" description="Helical" evidence="5">
    <location>
        <begin position="172"/>
        <end position="190"/>
    </location>
</feature>
<comment type="caution">
    <text evidence="7">The sequence shown here is derived from an EMBL/GenBank/DDBJ whole genome shotgun (WGS) entry which is preliminary data.</text>
</comment>
<sequence>MPLLIARPIPVRVGLDFTKALFSPSLQSAHVLVWGLSFGIAYWQSFIGGITAYKALPRRDFGKLQSKLFPVYFTLTTGATAFLAASFAAVHHGRILKANSLADPTVFQTILLAGAAVGQAVNTYVLGPKATQVMFKRHALEAAEGKDYTDPTASAQMKNLTKEFGALHGQSTLINMVVVLALTAQGFWLSNFGL</sequence>
<evidence type="ECO:0000256" key="5">
    <source>
        <dbReference type="SAM" id="Phobius"/>
    </source>
</evidence>
<accession>A0AAN6JQS8</accession>
<evidence type="ECO:0000259" key="6">
    <source>
        <dbReference type="Pfam" id="PF13664"/>
    </source>
</evidence>
<feature type="transmembrane region" description="Helical" evidence="5">
    <location>
        <begin position="110"/>
        <end position="127"/>
    </location>
</feature>
<dbReference type="AlphaFoldDB" id="A0AAN6JQS8"/>
<feature type="transmembrane region" description="Helical" evidence="5">
    <location>
        <begin position="31"/>
        <end position="56"/>
    </location>
</feature>
<keyword evidence="8" id="KW-1185">Reference proteome</keyword>
<dbReference type="Pfam" id="PF13664">
    <property type="entry name" value="DUF4149"/>
    <property type="match status" value="1"/>
</dbReference>
<reference evidence="7" key="1">
    <citation type="journal article" date="2023" name="PhytoFront">
        <title>Draft Genome Resources of Seven Strains of Tilletia horrida, Causal Agent of Kernel Smut of Rice.</title>
        <authorList>
            <person name="Khanal S."/>
            <person name="Antony Babu S."/>
            <person name="Zhou X.G."/>
        </authorList>
    </citation>
    <scope>NUCLEOTIDE SEQUENCE</scope>
    <source>
        <strain evidence="7">TX6</strain>
    </source>
</reference>
<dbReference type="InterPro" id="IPR025423">
    <property type="entry name" value="TMEM205-like"/>
</dbReference>
<comment type="subcellular location">
    <subcellularLocation>
        <location evidence="1">Membrane</location>
    </subcellularLocation>
</comment>
<gene>
    <name evidence="7" type="ORF">OC846_004844</name>
</gene>
<keyword evidence="4 5" id="KW-0472">Membrane</keyword>
<keyword evidence="3 5" id="KW-1133">Transmembrane helix</keyword>